<protein>
    <submittedName>
        <fullName evidence="1">Uncharacterized protein</fullName>
    </submittedName>
</protein>
<proteinExistence type="predicted"/>
<sequence length="269" mass="28518">MSYRSSPRRRSVLTTIATGGLVAVGGCASRESSESGAGALSDVRVEGTELVVEYESETSATGLAVIAPSGEAFAERALTPGASLETIPLGMSYPPGTYTVQLVDADRVVAAVEQLLRPDVVIRELKLARNHPDEMYEGAASLTITGEVIVDLENVGTGPEKLTKLQFDGDVPQPTLDELSESGIAAVDKPVTYTEPVIGSGERRTIYSRTLPFGPRSEDITCTPEGTSGRFGVSLTGEVGGKLAEQEYNVTYQGENLSECQITIERIDT</sequence>
<dbReference type="RefSeq" id="WP_008850051.1">
    <property type="nucleotide sequence ID" value="NZ_AOJH01000104.1"/>
</dbReference>
<gene>
    <name evidence="1" type="ORF">C468_17019</name>
</gene>
<evidence type="ECO:0000313" key="2">
    <source>
        <dbReference type="Proteomes" id="UP000011546"/>
    </source>
</evidence>
<organism evidence="1 2">
    <name type="scientific">Halorubrum kocurii JCM 14978</name>
    <dbReference type="NCBI Taxonomy" id="1230456"/>
    <lineage>
        <taxon>Archaea</taxon>
        <taxon>Methanobacteriati</taxon>
        <taxon>Methanobacteriota</taxon>
        <taxon>Stenosarchaea group</taxon>
        <taxon>Halobacteria</taxon>
        <taxon>Halobacteriales</taxon>
        <taxon>Haloferacaceae</taxon>
        <taxon>Halorubrum</taxon>
    </lineage>
</organism>
<reference evidence="1 2" key="1">
    <citation type="journal article" date="2014" name="PLoS Genet.">
        <title>Phylogenetically driven sequencing of extremely halophilic archaea reveals strategies for static and dynamic osmo-response.</title>
        <authorList>
            <person name="Becker E.A."/>
            <person name="Seitzer P.M."/>
            <person name="Tritt A."/>
            <person name="Larsen D."/>
            <person name="Krusor M."/>
            <person name="Yao A.I."/>
            <person name="Wu D."/>
            <person name="Madern D."/>
            <person name="Eisen J.A."/>
            <person name="Darling A.E."/>
            <person name="Facciotti M.T."/>
        </authorList>
    </citation>
    <scope>NUCLEOTIDE SEQUENCE [LARGE SCALE GENOMIC DNA]</scope>
    <source>
        <strain evidence="1 2">JCM 14978</strain>
    </source>
</reference>
<comment type="caution">
    <text evidence="1">The sequence shown here is derived from an EMBL/GenBank/DDBJ whole genome shotgun (WGS) entry which is preliminary data.</text>
</comment>
<keyword evidence="2" id="KW-1185">Reference proteome</keyword>
<name>M0NHF2_9EURY</name>
<dbReference type="PROSITE" id="PS51257">
    <property type="entry name" value="PROKAR_LIPOPROTEIN"/>
    <property type="match status" value="1"/>
</dbReference>
<evidence type="ECO:0000313" key="1">
    <source>
        <dbReference type="EMBL" id="EMA56993.1"/>
    </source>
</evidence>
<dbReference type="EMBL" id="AOJH01000104">
    <property type="protein sequence ID" value="EMA56993.1"/>
    <property type="molecule type" value="Genomic_DNA"/>
</dbReference>
<accession>M0NHF2</accession>
<dbReference type="OrthoDB" id="190728at2157"/>
<dbReference type="Proteomes" id="UP000011546">
    <property type="component" value="Unassembled WGS sequence"/>
</dbReference>
<dbReference type="AlphaFoldDB" id="M0NHF2"/>